<keyword evidence="1" id="KW-1185">Reference proteome</keyword>
<dbReference type="AlphaFoldDB" id="A0AAF3EQB6"/>
<proteinExistence type="predicted"/>
<dbReference type="Proteomes" id="UP000887575">
    <property type="component" value="Unassembled WGS sequence"/>
</dbReference>
<sequence>MKQLGFGECKYAGYGQLIKTIDFGAKDAQLFQKIFFAEWCAPMINLSFKAGDMATQVCETRVELLEFVEKQKKSTGNMSELFGAEFTPSVCANDFIWI</sequence>
<name>A0AAF3EQB6_9BILA</name>
<dbReference type="WBParaSite" id="MBELARI_LOCUS16097">
    <property type="protein sequence ID" value="MBELARI_LOCUS16097"/>
    <property type="gene ID" value="MBELARI_LOCUS16097"/>
</dbReference>
<protein>
    <submittedName>
        <fullName evidence="2">Uncharacterized protein</fullName>
    </submittedName>
</protein>
<evidence type="ECO:0000313" key="1">
    <source>
        <dbReference type="Proteomes" id="UP000887575"/>
    </source>
</evidence>
<evidence type="ECO:0000313" key="2">
    <source>
        <dbReference type="WBParaSite" id="MBELARI_LOCUS16097"/>
    </source>
</evidence>
<reference evidence="2" key="1">
    <citation type="submission" date="2024-02" db="UniProtKB">
        <authorList>
            <consortium name="WormBaseParasite"/>
        </authorList>
    </citation>
    <scope>IDENTIFICATION</scope>
</reference>
<accession>A0AAF3EQB6</accession>
<organism evidence="1 2">
    <name type="scientific">Mesorhabditis belari</name>
    <dbReference type="NCBI Taxonomy" id="2138241"/>
    <lineage>
        <taxon>Eukaryota</taxon>
        <taxon>Metazoa</taxon>
        <taxon>Ecdysozoa</taxon>
        <taxon>Nematoda</taxon>
        <taxon>Chromadorea</taxon>
        <taxon>Rhabditida</taxon>
        <taxon>Rhabditina</taxon>
        <taxon>Rhabditomorpha</taxon>
        <taxon>Rhabditoidea</taxon>
        <taxon>Rhabditidae</taxon>
        <taxon>Mesorhabditinae</taxon>
        <taxon>Mesorhabditis</taxon>
    </lineage>
</organism>